<dbReference type="GO" id="GO:0005886">
    <property type="term" value="C:plasma membrane"/>
    <property type="evidence" value="ECO:0007669"/>
    <property type="project" value="TreeGrafter"/>
</dbReference>
<gene>
    <name evidence="12" type="ORF">MATL_G00031370</name>
</gene>
<dbReference type="PRINTS" id="PR00336">
    <property type="entry name" value="LYSASSOCTDMP"/>
</dbReference>
<dbReference type="GO" id="GO:0005765">
    <property type="term" value="C:lysosomal membrane"/>
    <property type="evidence" value="ECO:0007669"/>
    <property type="project" value="UniProtKB-SubCell"/>
</dbReference>
<evidence type="ECO:0000256" key="9">
    <source>
        <dbReference type="SAM" id="Phobius"/>
    </source>
</evidence>
<evidence type="ECO:0000256" key="5">
    <source>
        <dbReference type="ARBA" id="ARBA00022989"/>
    </source>
</evidence>
<comment type="subcellular location">
    <subcellularLocation>
        <location evidence="1">Endosome membrane</location>
        <topology evidence="1">Single-pass type I membrane protein</topology>
    </subcellularLocation>
    <subcellularLocation>
        <location evidence="8">Lysosome membrane</location>
        <topology evidence="8">Single-pass type I membrane protein</topology>
    </subcellularLocation>
</comment>
<evidence type="ECO:0000256" key="2">
    <source>
        <dbReference type="ARBA" id="ARBA00022692"/>
    </source>
</evidence>
<feature type="domain" description="Lysosome-associated membrane glycoprotein 2-like luminal" evidence="11">
    <location>
        <begin position="74"/>
        <end position="217"/>
    </location>
</feature>
<dbReference type="AlphaFoldDB" id="A0A9D3QD10"/>
<feature type="transmembrane region" description="Helical" evidence="9">
    <location>
        <begin position="236"/>
        <end position="259"/>
    </location>
</feature>
<dbReference type="InterPro" id="IPR002000">
    <property type="entry name" value="Lysosome-assoc_membr_glycop"/>
</dbReference>
<keyword evidence="2 8" id="KW-0812">Transmembrane</keyword>
<evidence type="ECO:0000256" key="7">
    <source>
        <dbReference type="ARBA" id="ARBA00023180"/>
    </source>
</evidence>
<evidence type="ECO:0000313" key="12">
    <source>
        <dbReference type="EMBL" id="KAG7488231.1"/>
    </source>
</evidence>
<dbReference type="Pfam" id="PF01299">
    <property type="entry name" value="Lamp2-like_luminal"/>
    <property type="match status" value="1"/>
</dbReference>
<dbReference type="GO" id="GO:0072594">
    <property type="term" value="P:establishment of protein localization to organelle"/>
    <property type="evidence" value="ECO:0007669"/>
    <property type="project" value="TreeGrafter"/>
</dbReference>
<keyword evidence="7" id="KW-0325">Glycoprotein</keyword>
<comment type="similarity">
    <text evidence="8">Belongs to the LAMP family.</text>
</comment>
<feature type="disulfide bond" evidence="8">
    <location>
        <begin position="191"/>
        <end position="228"/>
    </location>
</feature>
<dbReference type="InterPro" id="IPR048528">
    <property type="entry name" value="Lamp2-like_luminal"/>
</dbReference>
<dbReference type="Gene3D" id="2.40.160.110">
    <property type="match status" value="1"/>
</dbReference>
<name>A0A9D3QD10_MEGAT</name>
<accession>A0A9D3QD10</accession>
<evidence type="ECO:0000256" key="4">
    <source>
        <dbReference type="ARBA" id="ARBA00022753"/>
    </source>
</evidence>
<keyword evidence="8" id="KW-1015">Disulfide bond</keyword>
<keyword evidence="6 8" id="KW-0472">Membrane</keyword>
<dbReference type="EMBL" id="JAFDVH010000002">
    <property type="protein sequence ID" value="KAG7488231.1"/>
    <property type="molecule type" value="Genomic_DNA"/>
</dbReference>
<sequence>MTNATVNIEHNEATLLLWVLFLLGTCFTTEAVLDTTPTTMGNLTTAAATYRAFPYNPVNLASMSVLHPKHSLPLTGTFSLSDNKGKVCLKVVMGVQYMITKNNKKISYFNLDPPSTEATGVCRENISFLTLKFKTGNLGFTFNKDGNVSYVTTVTGSLETSACKSCKSQLFTGAISNRTLFQVADGFSYKCNSPRILLLAENFRIKIVNVQVQAFGIIDGQFGMEEECWPDYHKRILPIILGATAVGMGLIVMLTFLVVRDNRPQGYERI</sequence>
<evidence type="ECO:0000259" key="11">
    <source>
        <dbReference type="Pfam" id="PF01299"/>
    </source>
</evidence>
<dbReference type="GO" id="GO:0031902">
    <property type="term" value="C:late endosome membrane"/>
    <property type="evidence" value="ECO:0007669"/>
    <property type="project" value="TreeGrafter"/>
</dbReference>
<reference evidence="12" key="1">
    <citation type="submission" date="2021-01" db="EMBL/GenBank/DDBJ databases">
        <authorList>
            <person name="Zahm M."/>
            <person name="Roques C."/>
            <person name="Cabau C."/>
            <person name="Klopp C."/>
            <person name="Donnadieu C."/>
            <person name="Jouanno E."/>
            <person name="Lampietro C."/>
            <person name="Louis A."/>
            <person name="Herpin A."/>
            <person name="Echchiki A."/>
            <person name="Berthelot C."/>
            <person name="Parey E."/>
            <person name="Roest-Crollius H."/>
            <person name="Braasch I."/>
            <person name="Postlethwait J."/>
            <person name="Bobe J."/>
            <person name="Montfort J."/>
            <person name="Bouchez O."/>
            <person name="Begum T."/>
            <person name="Mejri S."/>
            <person name="Adams A."/>
            <person name="Chen W.-J."/>
            <person name="Guiguen Y."/>
        </authorList>
    </citation>
    <scope>NUCLEOTIDE SEQUENCE</scope>
    <source>
        <strain evidence="12">YG-15Mar2019-1</strain>
        <tissue evidence="12">Brain</tissue>
    </source>
</reference>
<dbReference type="PANTHER" id="PTHR11506">
    <property type="entry name" value="LYSOSOME-ASSOCIATED MEMBRANE GLYCOPROTEIN"/>
    <property type="match status" value="1"/>
</dbReference>
<keyword evidence="8" id="KW-0458">Lysosome</keyword>
<keyword evidence="3 10" id="KW-0732">Signal</keyword>
<evidence type="ECO:0000256" key="6">
    <source>
        <dbReference type="ARBA" id="ARBA00023136"/>
    </source>
</evidence>
<evidence type="ECO:0000256" key="3">
    <source>
        <dbReference type="ARBA" id="ARBA00022729"/>
    </source>
</evidence>
<evidence type="ECO:0000256" key="8">
    <source>
        <dbReference type="PROSITE-ProRule" id="PRU00740"/>
    </source>
</evidence>
<keyword evidence="5 9" id="KW-1133">Transmembrane helix</keyword>
<dbReference type="Proteomes" id="UP001046870">
    <property type="component" value="Chromosome 2"/>
</dbReference>
<feature type="chain" id="PRO_5038691293" description="Lysosome-associated membrane glycoprotein 2-like luminal domain-containing protein" evidence="10">
    <location>
        <begin position="32"/>
        <end position="270"/>
    </location>
</feature>
<dbReference type="OrthoDB" id="9428839at2759"/>
<protein>
    <recommendedName>
        <fullName evidence="11">Lysosome-associated membrane glycoprotein 2-like luminal domain-containing protein</fullName>
    </recommendedName>
</protein>
<feature type="signal peptide" evidence="10">
    <location>
        <begin position="1"/>
        <end position="31"/>
    </location>
</feature>
<evidence type="ECO:0000313" key="13">
    <source>
        <dbReference type="Proteomes" id="UP001046870"/>
    </source>
</evidence>
<comment type="caution">
    <text evidence="8">Lacks conserved residue(s) required for the propagation of feature annotation.</text>
</comment>
<evidence type="ECO:0000256" key="1">
    <source>
        <dbReference type="ARBA" id="ARBA00004530"/>
    </source>
</evidence>
<evidence type="ECO:0000256" key="10">
    <source>
        <dbReference type="SAM" id="SignalP"/>
    </source>
</evidence>
<dbReference type="PROSITE" id="PS51407">
    <property type="entry name" value="LAMP_3"/>
    <property type="match status" value="1"/>
</dbReference>
<organism evidence="12 13">
    <name type="scientific">Megalops atlanticus</name>
    <name type="common">Tarpon</name>
    <name type="synonym">Clupea gigantea</name>
    <dbReference type="NCBI Taxonomy" id="7932"/>
    <lineage>
        <taxon>Eukaryota</taxon>
        <taxon>Metazoa</taxon>
        <taxon>Chordata</taxon>
        <taxon>Craniata</taxon>
        <taxon>Vertebrata</taxon>
        <taxon>Euteleostomi</taxon>
        <taxon>Actinopterygii</taxon>
        <taxon>Neopterygii</taxon>
        <taxon>Teleostei</taxon>
        <taxon>Elopiformes</taxon>
        <taxon>Megalopidae</taxon>
        <taxon>Megalops</taxon>
    </lineage>
</organism>
<dbReference type="PANTHER" id="PTHR11506:SF30">
    <property type="entry name" value="LYSOSOME-ASSOCIATED MEMBRANE GLYCOPROTEIN 3"/>
    <property type="match status" value="1"/>
</dbReference>
<proteinExistence type="inferred from homology"/>
<keyword evidence="4" id="KW-0967">Endosome</keyword>
<keyword evidence="13" id="KW-1185">Reference proteome</keyword>
<comment type="caution">
    <text evidence="12">The sequence shown here is derived from an EMBL/GenBank/DDBJ whole genome shotgun (WGS) entry which is preliminary data.</text>
</comment>